<sequence>MEEQTADNVRWSVAGDIGRIVLDRSDGPHTISLASTAALARAVAEIAAAKPRVVLLTGSGTIFCAGGDIAEMRQHAGTLDVYIDELVGIAHPALLRLSELPVPVVTAINGPVGGGGIGWALCGDFALAAASMKLRTGYAAIGLSPDMGASHFITRRIGSLRARQLLMLSDPIDARRCLDFGLVDEVVPDAELGARAQTLCERLARAPTASMAGIKQLCEGAARRNLHEQMALEKSLIEARARSSDASEGVQAFLEKRAPRFSGR</sequence>
<dbReference type="EMBL" id="VYGV01000006">
    <property type="protein sequence ID" value="NWF44987.1"/>
    <property type="molecule type" value="Genomic_DNA"/>
</dbReference>
<dbReference type="InterPro" id="IPR029045">
    <property type="entry name" value="ClpP/crotonase-like_dom_sf"/>
</dbReference>
<dbReference type="Gene3D" id="3.90.226.10">
    <property type="entry name" value="2-enoyl-CoA Hydratase, Chain A, domain 1"/>
    <property type="match status" value="1"/>
</dbReference>
<evidence type="ECO:0000256" key="1">
    <source>
        <dbReference type="ARBA" id="ARBA00005254"/>
    </source>
</evidence>
<dbReference type="Proteomes" id="UP000545507">
    <property type="component" value="Unassembled WGS sequence"/>
</dbReference>
<accession>A0A7Y8GVU1</accession>
<dbReference type="PANTHER" id="PTHR43459:SF1">
    <property type="entry name" value="EG:BACN32G11.4 PROTEIN"/>
    <property type="match status" value="1"/>
</dbReference>
<comment type="similarity">
    <text evidence="1">Belongs to the enoyl-CoA hydratase/isomerase family.</text>
</comment>
<dbReference type="InterPro" id="IPR001753">
    <property type="entry name" value="Enoyl-CoA_hydra/iso"/>
</dbReference>
<dbReference type="CDD" id="cd06558">
    <property type="entry name" value="crotonase-like"/>
    <property type="match status" value="1"/>
</dbReference>
<dbReference type="InterPro" id="IPR014748">
    <property type="entry name" value="Enoyl-CoA_hydra_C"/>
</dbReference>
<organism evidence="2 3">
    <name type="scientific">Hydrogenophaga aromaticivorans</name>
    <dbReference type="NCBI Taxonomy" id="2610898"/>
    <lineage>
        <taxon>Bacteria</taxon>
        <taxon>Pseudomonadati</taxon>
        <taxon>Pseudomonadota</taxon>
        <taxon>Betaproteobacteria</taxon>
        <taxon>Burkholderiales</taxon>
        <taxon>Comamonadaceae</taxon>
        <taxon>Hydrogenophaga</taxon>
    </lineage>
</organism>
<proteinExistence type="inferred from homology"/>
<keyword evidence="3" id="KW-1185">Reference proteome</keyword>
<dbReference type="AlphaFoldDB" id="A0A7Y8GVU1"/>
<dbReference type="GO" id="GO:0003824">
    <property type="term" value="F:catalytic activity"/>
    <property type="evidence" value="ECO:0007669"/>
    <property type="project" value="UniProtKB-ARBA"/>
</dbReference>
<dbReference type="Pfam" id="PF00378">
    <property type="entry name" value="ECH_1"/>
    <property type="match status" value="1"/>
</dbReference>
<evidence type="ECO:0000313" key="3">
    <source>
        <dbReference type="Proteomes" id="UP000545507"/>
    </source>
</evidence>
<gene>
    <name evidence="2" type="ORF">F3K02_06945</name>
</gene>
<dbReference type="RefSeq" id="WP_177134616.1">
    <property type="nucleotide sequence ID" value="NZ_JAGPWB010000020.1"/>
</dbReference>
<dbReference type="SUPFAM" id="SSF52096">
    <property type="entry name" value="ClpP/crotonase"/>
    <property type="match status" value="1"/>
</dbReference>
<dbReference type="PANTHER" id="PTHR43459">
    <property type="entry name" value="ENOYL-COA HYDRATASE"/>
    <property type="match status" value="1"/>
</dbReference>
<reference evidence="2 3" key="1">
    <citation type="submission" date="2019-09" db="EMBL/GenBank/DDBJ databases">
        <title>Hydrogenophaga aromatica sp. nov., isolated from a para-xylene-degrading enrichment culture.</title>
        <authorList>
            <person name="Tancsics A."/>
            <person name="Banerjee S."/>
        </authorList>
    </citation>
    <scope>NUCLEOTIDE SEQUENCE [LARGE SCALE GENOMIC DNA]</scope>
    <source>
        <strain evidence="2 3">D2P1</strain>
    </source>
</reference>
<protein>
    <submittedName>
        <fullName evidence="2">Enoyl-CoA hydratase</fullName>
    </submittedName>
</protein>
<evidence type="ECO:0000313" key="2">
    <source>
        <dbReference type="EMBL" id="NWF44987.1"/>
    </source>
</evidence>
<comment type="caution">
    <text evidence="2">The sequence shown here is derived from an EMBL/GenBank/DDBJ whole genome shotgun (WGS) entry which is preliminary data.</text>
</comment>
<name>A0A7Y8GVU1_9BURK</name>
<dbReference type="Gene3D" id="1.10.12.10">
    <property type="entry name" value="Lyase 2-enoyl-coa Hydratase, Chain A, domain 2"/>
    <property type="match status" value="1"/>
</dbReference>